<evidence type="ECO:0000256" key="1">
    <source>
        <dbReference type="ARBA" id="ARBA00004613"/>
    </source>
</evidence>
<keyword evidence="9" id="KW-1185">Reference proteome</keyword>
<evidence type="ECO:0000256" key="4">
    <source>
        <dbReference type="ARBA" id="ARBA00022729"/>
    </source>
</evidence>
<dbReference type="InterPro" id="IPR010682">
    <property type="entry name" value="SCRL"/>
</dbReference>
<comment type="subcellular location">
    <subcellularLocation>
        <location evidence="1">Secreted</location>
    </subcellularLocation>
</comment>
<keyword evidence="4 7" id="KW-0732">Signal</keyword>
<keyword evidence="5" id="KW-1015">Disulfide bond</keyword>
<reference evidence="9" key="1">
    <citation type="journal article" date="2015" name="Nat. Plants">
        <title>Genome expansion of Arabis alpina linked with retrotransposition and reduced symmetric DNA methylation.</title>
        <authorList>
            <person name="Willing E.M."/>
            <person name="Rawat V."/>
            <person name="Mandakova T."/>
            <person name="Maumus F."/>
            <person name="James G.V."/>
            <person name="Nordstroem K.J."/>
            <person name="Becker C."/>
            <person name="Warthmann N."/>
            <person name="Chica C."/>
            <person name="Szarzynska B."/>
            <person name="Zytnicki M."/>
            <person name="Albani M.C."/>
            <person name="Kiefer C."/>
            <person name="Bergonzi S."/>
            <person name="Castaings L."/>
            <person name="Mateos J.L."/>
            <person name="Berns M.C."/>
            <person name="Bujdoso N."/>
            <person name="Piofczyk T."/>
            <person name="de Lorenzo L."/>
            <person name="Barrero-Sicilia C."/>
            <person name="Mateos I."/>
            <person name="Piednoel M."/>
            <person name="Hagmann J."/>
            <person name="Chen-Min-Tao R."/>
            <person name="Iglesias-Fernandez R."/>
            <person name="Schuster S.C."/>
            <person name="Alonso-Blanco C."/>
            <person name="Roudier F."/>
            <person name="Carbonero P."/>
            <person name="Paz-Ares J."/>
            <person name="Davis S.J."/>
            <person name="Pecinka A."/>
            <person name="Quesneville H."/>
            <person name="Colot V."/>
            <person name="Lysak M.A."/>
            <person name="Weigel D."/>
            <person name="Coupland G."/>
            <person name="Schneeberger K."/>
        </authorList>
    </citation>
    <scope>NUCLEOTIDE SEQUENCE [LARGE SCALE GENOMIC DNA]</scope>
    <source>
        <strain evidence="9">cv. Pajares</strain>
    </source>
</reference>
<feature type="non-terminal residue" evidence="8">
    <location>
        <position position="161"/>
    </location>
</feature>
<name>A0A087HCL1_ARAAL</name>
<sequence>MMRFARLSAVSCIFMFVVMSHIEEVKAVPPCNIVAAFDGTCGSDGNKTCMDNIAKQHIENIYRWRLHFLDFLERWVYARYNVLLATPHQLPVLTSKLLTLTFDSLSTSLLNGGKPILTKDLTDSGSQAPPVPTMSSPPVASLDEPMSYGSVGSPVETIRRT</sequence>
<evidence type="ECO:0000256" key="2">
    <source>
        <dbReference type="ARBA" id="ARBA00006722"/>
    </source>
</evidence>
<dbReference type="GO" id="GO:0005576">
    <property type="term" value="C:extracellular region"/>
    <property type="evidence" value="ECO:0007669"/>
    <property type="project" value="UniProtKB-SubCell"/>
</dbReference>
<evidence type="ECO:0000313" key="9">
    <source>
        <dbReference type="Proteomes" id="UP000029120"/>
    </source>
</evidence>
<evidence type="ECO:0000256" key="3">
    <source>
        <dbReference type="ARBA" id="ARBA00022525"/>
    </source>
</evidence>
<comment type="similarity">
    <text evidence="2">Belongs to the DEFL family.</text>
</comment>
<protein>
    <submittedName>
        <fullName evidence="8">Uncharacterized protein</fullName>
    </submittedName>
</protein>
<proteinExistence type="inferred from homology"/>
<evidence type="ECO:0000256" key="6">
    <source>
        <dbReference type="SAM" id="MobiDB-lite"/>
    </source>
</evidence>
<gene>
    <name evidence="8" type="ordered locus">AALP_Aa3g298600</name>
</gene>
<feature type="chain" id="PRO_5001823243" evidence="7">
    <location>
        <begin position="28"/>
        <end position="161"/>
    </location>
</feature>
<dbReference type="GO" id="GO:0007165">
    <property type="term" value="P:signal transduction"/>
    <property type="evidence" value="ECO:0007669"/>
    <property type="project" value="InterPro"/>
</dbReference>
<dbReference type="AlphaFoldDB" id="A0A087HCL1"/>
<dbReference type="Pfam" id="PF06876">
    <property type="entry name" value="SCRL"/>
    <property type="match status" value="1"/>
</dbReference>
<accession>A0A087HCL1</accession>
<keyword evidence="3" id="KW-0964">Secreted</keyword>
<dbReference type="Gramene" id="KFK39863">
    <property type="protein sequence ID" value="KFK39863"/>
    <property type="gene ID" value="AALP_AA3G298600"/>
</dbReference>
<feature type="region of interest" description="Disordered" evidence="6">
    <location>
        <begin position="120"/>
        <end position="161"/>
    </location>
</feature>
<dbReference type="Proteomes" id="UP000029120">
    <property type="component" value="Chromosome 3"/>
</dbReference>
<evidence type="ECO:0000256" key="7">
    <source>
        <dbReference type="SAM" id="SignalP"/>
    </source>
</evidence>
<feature type="signal peptide" evidence="7">
    <location>
        <begin position="1"/>
        <end position="27"/>
    </location>
</feature>
<evidence type="ECO:0000313" key="8">
    <source>
        <dbReference type="EMBL" id="KFK39863.1"/>
    </source>
</evidence>
<dbReference type="EMBL" id="CM002871">
    <property type="protein sequence ID" value="KFK39863.1"/>
    <property type="molecule type" value="Genomic_DNA"/>
</dbReference>
<organism evidence="8 9">
    <name type="scientific">Arabis alpina</name>
    <name type="common">Alpine rock-cress</name>
    <dbReference type="NCBI Taxonomy" id="50452"/>
    <lineage>
        <taxon>Eukaryota</taxon>
        <taxon>Viridiplantae</taxon>
        <taxon>Streptophyta</taxon>
        <taxon>Embryophyta</taxon>
        <taxon>Tracheophyta</taxon>
        <taxon>Spermatophyta</taxon>
        <taxon>Magnoliopsida</taxon>
        <taxon>eudicotyledons</taxon>
        <taxon>Gunneridae</taxon>
        <taxon>Pentapetalae</taxon>
        <taxon>rosids</taxon>
        <taxon>malvids</taxon>
        <taxon>Brassicales</taxon>
        <taxon>Brassicaceae</taxon>
        <taxon>Arabideae</taxon>
        <taxon>Arabis</taxon>
    </lineage>
</organism>
<feature type="compositionally biased region" description="Polar residues" evidence="6">
    <location>
        <begin position="123"/>
        <end position="138"/>
    </location>
</feature>
<evidence type="ECO:0000256" key="5">
    <source>
        <dbReference type="ARBA" id="ARBA00023157"/>
    </source>
</evidence>